<organism evidence="3 4">
    <name type="scientific">Candidatus Borkfalkia excrementavium</name>
    <dbReference type="NCBI Taxonomy" id="2838505"/>
    <lineage>
        <taxon>Bacteria</taxon>
        <taxon>Bacillati</taxon>
        <taxon>Bacillota</taxon>
        <taxon>Clostridia</taxon>
        <taxon>Christensenellales</taxon>
        <taxon>Christensenellaceae</taxon>
        <taxon>Candidatus Borkfalkia</taxon>
    </lineage>
</organism>
<dbReference type="InterPro" id="IPR012878">
    <property type="entry name" value="Beta-AFase-like_GH127_cat"/>
</dbReference>
<sequence>MESVWENLSALYAAEEKSKSKNPQAEGRPLSARYEGLADHYARFIQERQLKDVSEWKKFVGVFRTHADIADEGWRGEYWGKMMRGACLTYLYTKDEALYGILEDTAEDLLSAQDELGRISAYDVAHEFTGWDMWGRKYVLTGLQHFYAVCQSGALRGRILRAMRRHADYIVAKIGVGEGQTPIQCTSEWWGGVNSCSILEPFVQLYKLTGDKKYLAFAEYIISTGGCGAGNMIEYIRGGGYPYRFPVTKAYETMSFFEGLIACYEVTGKEEYLNTAVKFAESVYESDITEIGCAGCTHELFDHAAEKQTEYSETIMQETCVTVTWMRLCARLWKVTRDPKYIDRIERSALNALYGSINDCGCDMFSFEKERYMHGLPFDSYSPLYNNTRGRGIGGFKEFPEGGFYGCCACIGAAGTALYPLYAAAQCADVFYLNFFLNGSADGETPQGQKIVFRFRTDYPAGGKFRAEIRLERPEKFGIGVRIPEWCARGVIVCGGKRAAARSGYHTLFREWKEGDVLELELPQELRVKQKNGRKCFSYGPLILARDEYKEGGAVLTNQFIYRTRSGRPVFGRIPAEGQEQIRLKLETVGGSAILLTDYASCGKHWTDKNNRITVWMNAEASDQG</sequence>
<reference evidence="3" key="2">
    <citation type="submission" date="2021-04" db="EMBL/GenBank/DDBJ databases">
        <authorList>
            <person name="Gilroy R."/>
        </authorList>
    </citation>
    <scope>NUCLEOTIDE SEQUENCE</scope>
    <source>
        <strain evidence="3">CHK199-9574</strain>
    </source>
</reference>
<accession>A0A9D2CF92</accession>
<dbReference type="InterPro" id="IPR049174">
    <property type="entry name" value="Beta-AFase-like"/>
</dbReference>
<dbReference type="GO" id="GO:0005975">
    <property type="term" value="P:carbohydrate metabolic process"/>
    <property type="evidence" value="ECO:0007669"/>
    <property type="project" value="InterPro"/>
</dbReference>
<gene>
    <name evidence="3" type="ORF">H9728_06095</name>
</gene>
<dbReference type="InterPro" id="IPR008928">
    <property type="entry name" value="6-hairpin_glycosidase_sf"/>
</dbReference>
<dbReference type="GO" id="GO:0016787">
    <property type="term" value="F:hydrolase activity"/>
    <property type="evidence" value="ECO:0007669"/>
    <property type="project" value="UniProtKB-KW"/>
</dbReference>
<proteinExistence type="predicted"/>
<reference evidence="3" key="1">
    <citation type="journal article" date="2021" name="PeerJ">
        <title>Extensive microbial diversity within the chicken gut microbiome revealed by metagenomics and culture.</title>
        <authorList>
            <person name="Gilroy R."/>
            <person name="Ravi A."/>
            <person name="Getino M."/>
            <person name="Pursley I."/>
            <person name="Horton D.L."/>
            <person name="Alikhan N.F."/>
            <person name="Baker D."/>
            <person name="Gharbi K."/>
            <person name="Hall N."/>
            <person name="Watson M."/>
            <person name="Adriaenssens E.M."/>
            <person name="Foster-Nyarko E."/>
            <person name="Jarju S."/>
            <person name="Secka A."/>
            <person name="Antonio M."/>
            <person name="Oren A."/>
            <person name="Chaudhuri R.R."/>
            <person name="La Ragione R."/>
            <person name="Hildebrand F."/>
            <person name="Pallen M.J."/>
        </authorList>
    </citation>
    <scope>NUCLEOTIDE SEQUENCE</scope>
    <source>
        <strain evidence="3">CHK199-9574</strain>
    </source>
</reference>
<feature type="domain" description="Non-reducing end beta-L-arabinofuranosidase-like GH127 catalytic" evidence="1">
    <location>
        <begin position="69"/>
        <end position="358"/>
    </location>
</feature>
<dbReference type="Pfam" id="PF20736">
    <property type="entry name" value="Glyco_hydro127M"/>
    <property type="match status" value="1"/>
</dbReference>
<dbReference type="Pfam" id="PF07944">
    <property type="entry name" value="Beta-AFase-like_GH127_cat"/>
    <property type="match status" value="1"/>
</dbReference>
<feature type="domain" description="Non-reducing end beta-L-arabinofuranosidase-like GH127 middle" evidence="2">
    <location>
        <begin position="432"/>
        <end position="523"/>
    </location>
</feature>
<dbReference type="Proteomes" id="UP000824135">
    <property type="component" value="Unassembled WGS sequence"/>
</dbReference>
<dbReference type="PANTHER" id="PTHR43465">
    <property type="entry name" value="DUF1680 DOMAIN PROTEIN (AFU_ORTHOLOGUE AFUA_1G08910)"/>
    <property type="match status" value="1"/>
</dbReference>
<dbReference type="PANTHER" id="PTHR43465:SF2">
    <property type="entry name" value="DUF1680 DOMAIN PROTEIN (AFU_ORTHOLOGUE AFUA_1G08910)"/>
    <property type="match status" value="1"/>
</dbReference>
<protein>
    <submittedName>
        <fullName evidence="3">Glycoside hydrolase family 127 protein</fullName>
    </submittedName>
</protein>
<dbReference type="Gene3D" id="1.50.10.20">
    <property type="match status" value="1"/>
</dbReference>
<dbReference type="InterPro" id="IPR049046">
    <property type="entry name" value="Beta-AFase-like_GH127_middle"/>
</dbReference>
<keyword evidence="3" id="KW-0378">Hydrolase</keyword>
<evidence type="ECO:0000313" key="3">
    <source>
        <dbReference type="EMBL" id="HIY78598.1"/>
    </source>
</evidence>
<comment type="caution">
    <text evidence="3">The sequence shown here is derived from an EMBL/GenBank/DDBJ whole genome shotgun (WGS) entry which is preliminary data.</text>
</comment>
<dbReference type="EMBL" id="DXCO01000038">
    <property type="protein sequence ID" value="HIY78598.1"/>
    <property type="molecule type" value="Genomic_DNA"/>
</dbReference>
<evidence type="ECO:0000259" key="2">
    <source>
        <dbReference type="Pfam" id="PF20736"/>
    </source>
</evidence>
<name>A0A9D2CF92_9FIRM</name>
<dbReference type="AlphaFoldDB" id="A0A9D2CF92"/>
<evidence type="ECO:0000259" key="1">
    <source>
        <dbReference type="Pfam" id="PF07944"/>
    </source>
</evidence>
<dbReference type="SUPFAM" id="SSF48208">
    <property type="entry name" value="Six-hairpin glycosidases"/>
    <property type="match status" value="1"/>
</dbReference>
<evidence type="ECO:0000313" key="4">
    <source>
        <dbReference type="Proteomes" id="UP000824135"/>
    </source>
</evidence>